<organism evidence="5 6">
    <name type="scientific">Ambispora leptoticha</name>
    <dbReference type="NCBI Taxonomy" id="144679"/>
    <lineage>
        <taxon>Eukaryota</taxon>
        <taxon>Fungi</taxon>
        <taxon>Fungi incertae sedis</taxon>
        <taxon>Mucoromycota</taxon>
        <taxon>Glomeromycotina</taxon>
        <taxon>Glomeromycetes</taxon>
        <taxon>Archaeosporales</taxon>
        <taxon>Ambisporaceae</taxon>
        <taxon>Ambispora</taxon>
    </lineage>
</organism>
<feature type="compositionally biased region" description="Polar residues" evidence="3">
    <location>
        <begin position="213"/>
        <end position="223"/>
    </location>
</feature>
<dbReference type="Pfam" id="PF00018">
    <property type="entry name" value="SH3_1"/>
    <property type="match status" value="1"/>
</dbReference>
<feature type="compositionally biased region" description="Low complexity" evidence="3">
    <location>
        <begin position="245"/>
        <end position="269"/>
    </location>
</feature>
<feature type="region of interest" description="Disordered" evidence="3">
    <location>
        <begin position="184"/>
        <end position="355"/>
    </location>
</feature>
<dbReference type="PANTHER" id="PTHR45827">
    <property type="entry name" value="SORTING NEXIN"/>
    <property type="match status" value="1"/>
</dbReference>
<dbReference type="PANTHER" id="PTHR45827:SF1">
    <property type="entry name" value="SORTING NEXIN"/>
    <property type="match status" value="1"/>
</dbReference>
<evidence type="ECO:0000256" key="2">
    <source>
        <dbReference type="PROSITE-ProRule" id="PRU00192"/>
    </source>
</evidence>
<accession>A0A9N9CED0</accession>
<dbReference type="InterPro" id="IPR036028">
    <property type="entry name" value="SH3-like_dom_sf"/>
</dbReference>
<dbReference type="GO" id="GO:0097320">
    <property type="term" value="P:plasma membrane tubulation"/>
    <property type="evidence" value="ECO:0007669"/>
    <property type="project" value="TreeGrafter"/>
</dbReference>
<evidence type="ECO:0000256" key="3">
    <source>
        <dbReference type="SAM" id="MobiDB-lite"/>
    </source>
</evidence>
<dbReference type="OrthoDB" id="1716625at2759"/>
<feature type="compositionally biased region" description="Polar residues" evidence="3">
    <location>
        <begin position="303"/>
        <end position="314"/>
    </location>
</feature>
<dbReference type="GO" id="GO:0035091">
    <property type="term" value="F:phosphatidylinositol binding"/>
    <property type="evidence" value="ECO:0007669"/>
    <property type="project" value="TreeGrafter"/>
</dbReference>
<evidence type="ECO:0000313" key="6">
    <source>
        <dbReference type="Proteomes" id="UP000789508"/>
    </source>
</evidence>
<keyword evidence="6" id="KW-1185">Reference proteome</keyword>
<feature type="compositionally biased region" description="Low complexity" evidence="3">
    <location>
        <begin position="489"/>
        <end position="499"/>
    </location>
</feature>
<feature type="region of interest" description="Disordered" evidence="3">
    <location>
        <begin position="446"/>
        <end position="518"/>
    </location>
</feature>
<dbReference type="AlphaFoldDB" id="A0A9N9CED0"/>
<evidence type="ECO:0000259" key="4">
    <source>
        <dbReference type="PROSITE" id="PS50002"/>
    </source>
</evidence>
<gene>
    <name evidence="5" type="ORF">ALEPTO_LOCUS8027</name>
</gene>
<dbReference type="GO" id="GO:0016197">
    <property type="term" value="P:endosomal transport"/>
    <property type="evidence" value="ECO:0007669"/>
    <property type="project" value="TreeGrafter"/>
</dbReference>
<dbReference type="GO" id="GO:0005886">
    <property type="term" value="C:plasma membrane"/>
    <property type="evidence" value="ECO:0007669"/>
    <property type="project" value="TreeGrafter"/>
</dbReference>
<protein>
    <submittedName>
        <fullName evidence="5">13263_t:CDS:1</fullName>
    </submittedName>
</protein>
<sequence>MSLKAIALYDCEADDDAELSFKKGDIFTNVVDASDEGWIEATKEGTNERGFVPKDYVEIKEQPKPPPRPFRKNTNINNGVKISSNASPPAPPKVEIPNGSTVNSERPPLISSKPKKLPTGALALFEGNGSNINSNNSTVSSRSLNKPAPPPKPKVFPIMNNLQESENEAEIVLPSVSERKKALEQKVNTSTSKPSIFKELSSEKSETKIGFSQRPSDIKNQIESQDEDAEPQLLRPSALKEKQKPAIPAKPSISSKPAIPSKPIITPPILGIKPSLNKTNPTVPARNGKSHTQTSDSDDEVTSSRSNSLFPKSETQNKRPPLPPRKLSDTSESSEKITIPPKMPPRPSTVSEKTTESVVLYQSKFNNRLEEAETGAKSKVQDQAAIGARKGVSAGFQEGQNKLTQRFGRKLPGQDKIFNKAESLAQAEADKQARVAAGDAFDENMENAKSNVKSNAKSKYESSELKSNGSIRGFSTPKLPNSVKGFKITTSESESTSSSAPPPLPARKKNQLIKEQRR</sequence>
<dbReference type="Gene3D" id="2.30.30.40">
    <property type="entry name" value="SH3 Domains"/>
    <property type="match status" value="1"/>
</dbReference>
<dbReference type="EMBL" id="CAJVPS010004055">
    <property type="protein sequence ID" value="CAG8598395.1"/>
    <property type="molecule type" value="Genomic_DNA"/>
</dbReference>
<dbReference type="SMART" id="SM00326">
    <property type="entry name" value="SH3"/>
    <property type="match status" value="1"/>
</dbReference>
<dbReference type="PROSITE" id="PS50002">
    <property type="entry name" value="SH3"/>
    <property type="match status" value="1"/>
</dbReference>
<feature type="compositionally biased region" description="Low complexity" evidence="3">
    <location>
        <begin position="128"/>
        <end position="146"/>
    </location>
</feature>
<dbReference type="Proteomes" id="UP000789508">
    <property type="component" value="Unassembled WGS sequence"/>
</dbReference>
<dbReference type="InterPro" id="IPR001452">
    <property type="entry name" value="SH3_domain"/>
</dbReference>
<dbReference type="GO" id="GO:0031410">
    <property type="term" value="C:cytoplasmic vesicle"/>
    <property type="evidence" value="ECO:0007669"/>
    <property type="project" value="TreeGrafter"/>
</dbReference>
<evidence type="ECO:0000313" key="5">
    <source>
        <dbReference type="EMBL" id="CAG8598395.1"/>
    </source>
</evidence>
<proteinExistence type="predicted"/>
<evidence type="ECO:0000256" key="1">
    <source>
        <dbReference type="ARBA" id="ARBA00022443"/>
    </source>
</evidence>
<feature type="compositionally biased region" description="Low complexity" evidence="3">
    <location>
        <begin position="447"/>
        <end position="457"/>
    </location>
</feature>
<feature type="compositionally biased region" description="Polar residues" evidence="3">
    <location>
        <begin position="72"/>
        <end position="87"/>
    </location>
</feature>
<feature type="compositionally biased region" description="Basic and acidic residues" evidence="3">
    <location>
        <begin position="44"/>
        <end position="63"/>
    </location>
</feature>
<feature type="domain" description="SH3" evidence="4">
    <location>
        <begin position="1"/>
        <end position="62"/>
    </location>
</feature>
<name>A0A9N9CED0_9GLOM</name>
<keyword evidence="1 2" id="KW-0728">SH3 domain</keyword>
<comment type="caution">
    <text evidence="5">The sequence shown here is derived from an EMBL/GenBank/DDBJ whole genome shotgun (WGS) entry which is preliminary data.</text>
</comment>
<feature type="region of interest" description="Disordered" evidence="3">
    <location>
        <begin position="44"/>
        <end position="154"/>
    </location>
</feature>
<reference evidence="5" key="1">
    <citation type="submission" date="2021-06" db="EMBL/GenBank/DDBJ databases">
        <authorList>
            <person name="Kallberg Y."/>
            <person name="Tangrot J."/>
            <person name="Rosling A."/>
        </authorList>
    </citation>
    <scope>NUCLEOTIDE SEQUENCE</scope>
    <source>
        <strain evidence="5">FL130A</strain>
    </source>
</reference>
<feature type="compositionally biased region" description="Basic and acidic residues" evidence="3">
    <location>
        <begin position="326"/>
        <end position="335"/>
    </location>
</feature>
<dbReference type="GO" id="GO:0006897">
    <property type="term" value="P:endocytosis"/>
    <property type="evidence" value="ECO:0007669"/>
    <property type="project" value="TreeGrafter"/>
</dbReference>
<dbReference type="SUPFAM" id="SSF50044">
    <property type="entry name" value="SH3-domain"/>
    <property type="match status" value="1"/>
</dbReference>